<protein>
    <submittedName>
        <fullName evidence="1">Uncharacterized protein</fullName>
    </submittedName>
</protein>
<proteinExistence type="predicted"/>
<reference evidence="1 2" key="1">
    <citation type="journal article" date="2024" name="Plant Biotechnol. J.">
        <title>Genome and CRISPR/Cas9 system of a widespread forest tree (Populus alba) in the world.</title>
        <authorList>
            <person name="Liu Y.J."/>
            <person name="Jiang P.F."/>
            <person name="Han X.M."/>
            <person name="Li X.Y."/>
            <person name="Wang H.M."/>
            <person name="Wang Y.J."/>
            <person name="Wang X.X."/>
            <person name="Zeng Q.Y."/>
        </authorList>
    </citation>
    <scope>NUCLEOTIDE SEQUENCE [LARGE SCALE GENOMIC DNA]</scope>
    <source>
        <strain evidence="2">cv. PAL-ZL1</strain>
    </source>
</reference>
<gene>
    <name evidence="1" type="ORF">D5086_003265</name>
</gene>
<evidence type="ECO:0000313" key="2">
    <source>
        <dbReference type="Proteomes" id="UP000309997"/>
    </source>
</evidence>
<keyword evidence="2" id="KW-1185">Reference proteome</keyword>
<sequence>MFHFGVLGGRLWAILNGLCYLATFFLGINSVGLFLYSARLAFNSLMEGDSDKENEKAAAYDTKLDTALHSMSSSTLISVILEMLVDDIMAPDLLIYQLHVSFHGVQLLLPSGTSTRFKHSFLQAILEHLGHLNLSAGSRSFFVRK</sequence>
<dbReference type="EMBL" id="RCHU02000001">
    <property type="protein sequence ID" value="KAL3612245.1"/>
    <property type="molecule type" value="Genomic_DNA"/>
</dbReference>
<dbReference type="Proteomes" id="UP000309997">
    <property type="component" value="Unassembled WGS sequence"/>
</dbReference>
<accession>A0ACC4D434</accession>
<organism evidence="1 2">
    <name type="scientific">Populus alba</name>
    <name type="common">White poplar</name>
    <dbReference type="NCBI Taxonomy" id="43335"/>
    <lineage>
        <taxon>Eukaryota</taxon>
        <taxon>Viridiplantae</taxon>
        <taxon>Streptophyta</taxon>
        <taxon>Embryophyta</taxon>
        <taxon>Tracheophyta</taxon>
        <taxon>Spermatophyta</taxon>
        <taxon>Magnoliopsida</taxon>
        <taxon>eudicotyledons</taxon>
        <taxon>Gunneridae</taxon>
        <taxon>Pentapetalae</taxon>
        <taxon>rosids</taxon>
        <taxon>fabids</taxon>
        <taxon>Malpighiales</taxon>
        <taxon>Salicaceae</taxon>
        <taxon>Saliceae</taxon>
        <taxon>Populus</taxon>
    </lineage>
</organism>
<name>A0ACC4D434_POPAL</name>
<comment type="caution">
    <text evidence="1">The sequence shown here is derived from an EMBL/GenBank/DDBJ whole genome shotgun (WGS) entry which is preliminary data.</text>
</comment>
<evidence type="ECO:0000313" key="1">
    <source>
        <dbReference type="EMBL" id="KAL3612245.1"/>
    </source>
</evidence>